<dbReference type="InParanoid" id="A0A2N3N057"/>
<dbReference type="InterPro" id="IPR036898">
    <property type="entry name" value="RNA_pol_Rpb7-like_N_sf"/>
</dbReference>
<name>A0A2N3N057_9PEZI</name>
<dbReference type="OrthoDB" id="10250504at2759"/>
<keyword evidence="2 5" id="KW-0240">DNA-directed RNA polymerase</keyword>
<dbReference type="Gene3D" id="3.30.1490.120">
    <property type="entry name" value="RNA polymerase Rpb7-like, N-terminal domain"/>
    <property type="match status" value="1"/>
</dbReference>
<evidence type="ECO:0000313" key="9">
    <source>
        <dbReference type="Proteomes" id="UP000233524"/>
    </source>
</evidence>
<comment type="caution">
    <text evidence="8">The sequence shown here is derived from an EMBL/GenBank/DDBJ whole genome shotgun (WGS) entry which is preliminary data.</text>
</comment>
<dbReference type="VEuPathDB" id="FungiDB:jhhlp_007642"/>
<evidence type="ECO:0000256" key="3">
    <source>
        <dbReference type="ARBA" id="ARBA00023163"/>
    </source>
</evidence>
<sequence>MDSADMKSSKKRRQNEDPEAAAKRKQKKQKKALSAETAPADASDIEHVNNAKPKRSKKDKVSKAAAAGISASQQSILDPVEISLTPPPTGTQEKPKKSKKKRDVEVEPSTNGADHDEEEPNGSLTASKKEKKDKKKKGKHEDGDSADTEHKKLRKERKDRKKKKNRDADVGPTQAARAASVDLGFQSTSQNGGNESMSPPPATPEKMRRRKDKSLEIQATPPPESPKNGATSTVRRFSTPLSQADSHGRASTDFKTYNSADLDPEPRGPPPVISQQVSRWVPLWPRGWDQPITAAIEQHLTPKLHRYDSEVGGVLLSFKNVCLNDQPTREGAATADNEAVKLLSVNEYGVGYCWLIAELELFVPKRGSWLEGELILQNQGHVGVVCWGKFNASIEASRLPPKWYWVAAPEEDSDVNMEFDADGEEHHSATILGHWVDERGNRIHGNLHFRINNYDVGLSGDHSFLCIEGTMLSEKEENRLRERELKRINPGSTGGSLRRRQRELPAFGMTDLGLDADAKQKPNWGSQKSKRERSEQPSEAVENVDLDDAVEE</sequence>
<feature type="compositionally biased region" description="Basic and acidic residues" evidence="6">
    <location>
        <begin position="139"/>
        <end position="150"/>
    </location>
</feature>
<feature type="domain" description="RPA43 OB" evidence="7">
    <location>
        <begin position="364"/>
        <end position="472"/>
    </location>
</feature>
<dbReference type="InterPro" id="IPR045113">
    <property type="entry name" value="Rpb7-like"/>
</dbReference>
<feature type="compositionally biased region" description="Acidic residues" evidence="6">
    <location>
        <begin position="542"/>
        <end position="552"/>
    </location>
</feature>
<keyword evidence="4 5" id="KW-0539">Nucleus</keyword>
<evidence type="ECO:0000313" key="8">
    <source>
        <dbReference type="EMBL" id="PKS05813.1"/>
    </source>
</evidence>
<evidence type="ECO:0000256" key="1">
    <source>
        <dbReference type="ARBA" id="ARBA00004123"/>
    </source>
</evidence>
<dbReference type="GO" id="GO:0006352">
    <property type="term" value="P:DNA-templated transcription initiation"/>
    <property type="evidence" value="ECO:0007669"/>
    <property type="project" value="UniProtKB-UniRule"/>
</dbReference>
<dbReference type="Gene3D" id="2.40.50.1060">
    <property type="match status" value="1"/>
</dbReference>
<dbReference type="Proteomes" id="UP000233524">
    <property type="component" value="Unassembled WGS sequence"/>
</dbReference>
<feature type="compositionally biased region" description="Basic residues" evidence="6">
    <location>
        <begin position="151"/>
        <end position="165"/>
    </location>
</feature>
<keyword evidence="9" id="KW-1185">Reference proteome</keyword>
<dbReference type="STRING" id="41688.A0A2N3N057"/>
<reference evidence="8 9" key="1">
    <citation type="journal article" date="2017" name="G3 (Bethesda)">
        <title>First Draft Genome Sequence of the Pathogenic Fungus Lomentospora prolificans (Formerly Scedosporium prolificans).</title>
        <authorList>
            <person name="Luo R."/>
            <person name="Zimin A."/>
            <person name="Workman R."/>
            <person name="Fan Y."/>
            <person name="Pertea G."/>
            <person name="Grossman N."/>
            <person name="Wear M.P."/>
            <person name="Jia B."/>
            <person name="Miller H."/>
            <person name="Casadevall A."/>
            <person name="Timp W."/>
            <person name="Zhang S.X."/>
            <person name="Salzberg S.L."/>
        </authorList>
    </citation>
    <scope>NUCLEOTIDE SEQUENCE [LARGE SCALE GENOMIC DNA]</scope>
    <source>
        <strain evidence="8 9">JHH-5317</strain>
    </source>
</reference>
<gene>
    <name evidence="8" type="ORF">jhhlp_007642</name>
</gene>
<keyword evidence="3 5" id="KW-0804">Transcription</keyword>
<evidence type="ECO:0000256" key="4">
    <source>
        <dbReference type="ARBA" id="ARBA00023242"/>
    </source>
</evidence>
<comment type="function">
    <text evidence="5">DNA-dependent RNA polymerase which catalyzes the transcription of DNA into RNA using the four ribonucleoside triphosphates as substrates.</text>
</comment>
<feature type="compositionally biased region" description="Low complexity" evidence="6">
    <location>
        <begin position="63"/>
        <end position="76"/>
    </location>
</feature>
<dbReference type="AlphaFoldDB" id="A0A2N3N057"/>
<dbReference type="InterPro" id="IPR041178">
    <property type="entry name" value="RPA43_OB"/>
</dbReference>
<dbReference type="PANTHER" id="PTHR12709">
    <property type="entry name" value="DNA-DIRECTED RNA POLYMERASE II, III"/>
    <property type="match status" value="1"/>
</dbReference>
<feature type="compositionally biased region" description="Basic residues" evidence="6">
    <location>
        <begin position="129"/>
        <end position="138"/>
    </location>
</feature>
<evidence type="ECO:0000256" key="6">
    <source>
        <dbReference type="SAM" id="MobiDB-lite"/>
    </source>
</evidence>
<dbReference type="Pfam" id="PF17875">
    <property type="entry name" value="RPA43_OB"/>
    <property type="match status" value="1"/>
</dbReference>
<feature type="region of interest" description="Disordered" evidence="6">
    <location>
        <begin position="1"/>
        <end position="273"/>
    </location>
</feature>
<dbReference type="EMBL" id="NLAX01001139">
    <property type="protein sequence ID" value="PKS05813.1"/>
    <property type="molecule type" value="Genomic_DNA"/>
</dbReference>
<feature type="compositionally biased region" description="Polar residues" evidence="6">
    <location>
        <begin position="185"/>
        <end position="197"/>
    </location>
</feature>
<dbReference type="GO" id="GO:0005736">
    <property type="term" value="C:RNA polymerase I complex"/>
    <property type="evidence" value="ECO:0007669"/>
    <property type="project" value="TreeGrafter"/>
</dbReference>
<proteinExistence type="predicted"/>
<dbReference type="PANTHER" id="PTHR12709:SF5">
    <property type="entry name" value="DNA-DIRECTED RNA POLYMERASE I SUBUNIT RPA43"/>
    <property type="match status" value="1"/>
</dbReference>
<feature type="compositionally biased region" description="Polar residues" evidence="6">
    <location>
        <begin position="228"/>
        <end position="245"/>
    </location>
</feature>
<dbReference type="GO" id="GO:0006362">
    <property type="term" value="P:transcription elongation by RNA polymerase I"/>
    <property type="evidence" value="ECO:0007669"/>
    <property type="project" value="TreeGrafter"/>
</dbReference>
<evidence type="ECO:0000256" key="5">
    <source>
        <dbReference type="RuleBase" id="RU369086"/>
    </source>
</evidence>
<feature type="region of interest" description="Disordered" evidence="6">
    <location>
        <begin position="506"/>
        <end position="552"/>
    </location>
</feature>
<organism evidence="8 9">
    <name type="scientific">Lomentospora prolificans</name>
    <dbReference type="NCBI Taxonomy" id="41688"/>
    <lineage>
        <taxon>Eukaryota</taxon>
        <taxon>Fungi</taxon>
        <taxon>Dikarya</taxon>
        <taxon>Ascomycota</taxon>
        <taxon>Pezizomycotina</taxon>
        <taxon>Sordariomycetes</taxon>
        <taxon>Hypocreomycetidae</taxon>
        <taxon>Microascales</taxon>
        <taxon>Microascaceae</taxon>
        <taxon>Lomentospora</taxon>
    </lineage>
</organism>
<evidence type="ECO:0000259" key="7">
    <source>
        <dbReference type="Pfam" id="PF17875"/>
    </source>
</evidence>
<evidence type="ECO:0000256" key="2">
    <source>
        <dbReference type="ARBA" id="ARBA00022478"/>
    </source>
</evidence>
<feature type="compositionally biased region" description="Basic and acidic residues" evidence="6">
    <location>
        <begin position="1"/>
        <end position="22"/>
    </location>
</feature>
<accession>A0A2N3N057</accession>
<comment type="subcellular location">
    <subcellularLocation>
        <location evidence="1 5">Nucleus</location>
    </subcellularLocation>
</comment>
<protein>
    <recommendedName>
        <fullName evidence="5">DNA-directed RNA polymerase subunit</fullName>
    </recommendedName>
</protein>